<proteinExistence type="inferred from homology"/>
<dbReference type="EMBL" id="DQBS01000178">
    <property type="protein sequence ID" value="HCO70499.1"/>
    <property type="molecule type" value="Genomic_DNA"/>
</dbReference>
<keyword evidence="3 8" id="KW-0436">Ligase</keyword>
<feature type="short sequence motif" description="'KMSKS' region" evidence="8">
    <location>
        <begin position="250"/>
        <end position="254"/>
    </location>
</feature>
<dbReference type="Gene3D" id="1.10.8.70">
    <property type="entry name" value="Glutamate-tRNA synthetase, class I, anticodon-binding domain 1"/>
    <property type="match status" value="1"/>
</dbReference>
<dbReference type="PATRIC" id="fig|1236046.5.peg.570"/>
<evidence type="ECO:0000256" key="5">
    <source>
        <dbReference type="ARBA" id="ARBA00022840"/>
    </source>
</evidence>
<dbReference type="InterPro" id="IPR033910">
    <property type="entry name" value="GluRS_core"/>
</dbReference>
<comment type="similarity">
    <text evidence="1 8">Belongs to the class-I aminoacyl-tRNA synthetase family. Glutamate--tRNA ligase type 1 subfamily.</text>
</comment>
<dbReference type="Proteomes" id="UP000055014">
    <property type="component" value="Unassembled WGS sequence"/>
</dbReference>
<keyword evidence="7 8" id="KW-0030">Aminoacyl-tRNA synthetase</keyword>
<dbReference type="SUPFAM" id="SSF52374">
    <property type="entry name" value="Nucleotidylyl transferase"/>
    <property type="match status" value="1"/>
</dbReference>
<keyword evidence="6 8" id="KW-0648">Protein biosynthesis</keyword>
<comment type="catalytic activity">
    <reaction evidence="8">
        <text>tRNA(Glu) + L-glutamate + ATP = L-glutamyl-tRNA(Glu) + AMP + diphosphate</text>
        <dbReference type="Rhea" id="RHEA:23540"/>
        <dbReference type="Rhea" id="RHEA-COMP:9663"/>
        <dbReference type="Rhea" id="RHEA-COMP:9680"/>
        <dbReference type="ChEBI" id="CHEBI:29985"/>
        <dbReference type="ChEBI" id="CHEBI:30616"/>
        <dbReference type="ChEBI" id="CHEBI:33019"/>
        <dbReference type="ChEBI" id="CHEBI:78442"/>
        <dbReference type="ChEBI" id="CHEBI:78520"/>
        <dbReference type="ChEBI" id="CHEBI:456215"/>
        <dbReference type="EC" id="6.1.1.17"/>
    </reaction>
</comment>
<dbReference type="Gene3D" id="3.40.50.620">
    <property type="entry name" value="HUPs"/>
    <property type="match status" value="1"/>
</dbReference>
<dbReference type="PANTHER" id="PTHR43311:SF2">
    <property type="entry name" value="GLUTAMATE--TRNA LIGASE, MITOCHONDRIAL-RELATED"/>
    <property type="match status" value="1"/>
</dbReference>
<keyword evidence="4 8" id="KW-0547">Nucleotide-binding</keyword>
<dbReference type="GO" id="GO:0005829">
    <property type="term" value="C:cytosol"/>
    <property type="evidence" value="ECO:0007669"/>
    <property type="project" value="TreeGrafter"/>
</dbReference>
<comment type="caution">
    <text evidence="12">The sequence shown here is derived from an EMBL/GenBank/DDBJ whole genome shotgun (WGS) entry which is preliminary data.</text>
</comment>
<evidence type="ECO:0000256" key="2">
    <source>
        <dbReference type="ARBA" id="ARBA00022490"/>
    </source>
</evidence>
<reference evidence="13" key="2">
    <citation type="journal article" date="2015" name="MBio">
        <title>Genome-Resolved Metagenomic Analysis Reveals Roles for Candidate Phyla and Other Microbial Community Members in Biogeochemical Transformations in Oil Reservoirs.</title>
        <authorList>
            <person name="Hu P."/>
            <person name="Tom L."/>
            <person name="Singh A."/>
            <person name="Thomas B.C."/>
            <person name="Baker B.J."/>
            <person name="Piceno Y.M."/>
            <person name="Andersen G.L."/>
            <person name="Banfield J.F."/>
        </authorList>
    </citation>
    <scope>NUCLEOTIDE SEQUENCE [LARGE SCALE GENOMIC DNA]</scope>
</reference>
<dbReference type="Proteomes" id="UP000264215">
    <property type="component" value="Unassembled WGS sequence"/>
</dbReference>
<dbReference type="PANTHER" id="PTHR43311">
    <property type="entry name" value="GLUTAMATE--TRNA LIGASE"/>
    <property type="match status" value="1"/>
</dbReference>
<feature type="short sequence motif" description="'HIGH' region" evidence="8">
    <location>
        <begin position="8"/>
        <end position="18"/>
    </location>
</feature>
<dbReference type="EMBL" id="LGGW01000001">
    <property type="protein sequence ID" value="KUK91463.1"/>
    <property type="molecule type" value="Genomic_DNA"/>
</dbReference>
<dbReference type="CDD" id="cd00808">
    <property type="entry name" value="GluRS_core"/>
    <property type="match status" value="1"/>
</dbReference>
<dbReference type="InterPro" id="IPR000924">
    <property type="entry name" value="Glu/Gln-tRNA-synth"/>
</dbReference>
<dbReference type="InterPro" id="IPR014729">
    <property type="entry name" value="Rossmann-like_a/b/a_fold"/>
</dbReference>
<reference evidence="12" key="1">
    <citation type="journal article" date="2015" name="MBio">
        <title>Genome-resolved metagenomic analysis reveals roles for candidate phyla and other microbial community members in biogeochemical transformations in oil reservoirs.</title>
        <authorList>
            <person name="Hu P."/>
            <person name="Tom L."/>
            <person name="Singh A."/>
            <person name="Thomas B.C."/>
            <person name="Baker B.J."/>
            <person name="Piceno Y.M."/>
            <person name="Andersen G.L."/>
            <person name="Banfield J.F."/>
        </authorList>
    </citation>
    <scope>NUCLEOTIDE SEQUENCE [LARGE SCALE GENOMIC DNA]</scope>
    <source>
        <strain evidence="12">46_70</strain>
    </source>
</reference>
<evidence type="ECO:0000259" key="9">
    <source>
        <dbReference type="Pfam" id="PF00749"/>
    </source>
</evidence>
<dbReference type="InterPro" id="IPR020752">
    <property type="entry name" value="Glu-tRNA-synth_I_codon-bd_sub1"/>
</dbReference>
<dbReference type="InterPro" id="IPR020058">
    <property type="entry name" value="Glu/Gln-tRNA-synth_Ib_cat-dom"/>
</dbReference>
<comment type="caution">
    <text evidence="8">Lacks conserved residue(s) required for the propagation of feature annotation.</text>
</comment>
<dbReference type="InterPro" id="IPR004527">
    <property type="entry name" value="Glu-tRNA-ligase_bac/mito"/>
</dbReference>
<dbReference type="InterPro" id="IPR001412">
    <property type="entry name" value="aa-tRNA-synth_I_CS"/>
</dbReference>
<dbReference type="GO" id="GO:0006424">
    <property type="term" value="P:glutamyl-tRNA aminoacylation"/>
    <property type="evidence" value="ECO:0007669"/>
    <property type="project" value="UniProtKB-UniRule"/>
</dbReference>
<dbReference type="InterPro" id="IPR020751">
    <property type="entry name" value="aa-tRNA-synth_I_codon-bd_sub2"/>
</dbReference>
<dbReference type="GO" id="GO:0000049">
    <property type="term" value="F:tRNA binding"/>
    <property type="evidence" value="ECO:0007669"/>
    <property type="project" value="InterPro"/>
</dbReference>
<dbReference type="Pfam" id="PF19269">
    <property type="entry name" value="Anticodon_2"/>
    <property type="match status" value="1"/>
</dbReference>
<feature type="domain" description="Aminoacyl-tRNA synthetase class I anticodon-binding" evidence="10">
    <location>
        <begin position="341"/>
        <end position="479"/>
    </location>
</feature>
<feature type="binding site" evidence="8">
    <location>
        <position position="253"/>
    </location>
    <ligand>
        <name>ATP</name>
        <dbReference type="ChEBI" id="CHEBI:30616"/>
    </ligand>
</feature>
<dbReference type="EC" id="6.1.1.17" evidence="8"/>
<evidence type="ECO:0000256" key="1">
    <source>
        <dbReference type="ARBA" id="ARBA00007894"/>
    </source>
</evidence>
<comment type="function">
    <text evidence="8">Catalyzes the attachment of glutamate to tRNA(Glu) in a two-step reaction: glutamate is first activated by ATP to form Glu-AMP and then transferred to the acceptor end of tRNA(Glu).</text>
</comment>
<reference evidence="11 14" key="3">
    <citation type="journal article" date="2018" name="Nat. Biotechnol.">
        <title>A standardized bacterial taxonomy based on genome phylogeny substantially revises the tree of life.</title>
        <authorList>
            <person name="Parks D.H."/>
            <person name="Chuvochina M."/>
            <person name="Waite D.W."/>
            <person name="Rinke C."/>
            <person name="Skarshewski A."/>
            <person name="Chaumeil P.A."/>
            <person name="Hugenholtz P."/>
        </authorList>
    </citation>
    <scope>NUCLEOTIDE SEQUENCE [LARGE SCALE GENOMIC DNA]</scope>
    <source>
        <strain evidence="11">UBA9905</strain>
    </source>
</reference>
<name>A0A101IA22_9BACT</name>
<feature type="domain" description="Glutamyl/glutaminyl-tRNA synthetase class Ib catalytic" evidence="9">
    <location>
        <begin position="2"/>
        <end position="319"/>
    </location>
</feature>
<gene>
    <name evidence="8" type="primary">gltX</name>
    <name evidence="11" type="ORF">DIT26_08005</name>
    <name evidence="12" type="ORF">XE02_0021</name>
</gene>
<keyword evidence="2 8" id="KW-0963">Cytoplasm</keyword>
<dbReference type="Pfam" id="PF00749">
    <property type="entry name" value="tRNA-synt_1c"/>
    <property type="match status" value="1"/>
</dbReference>
<evidence type="ECO:0000313" key="13">
    <source>
        <dbReference type="Proteomes" id="UP000055014"/>
    </source>
</evidence>
<dbReference type="InterPro" id="IPR045462">
    <property type="entry name" value="aa-tRNA-synth_I_cd-bd"/>
</dbReference>
<dbReference type="PRINTS" id="PR00987">
    <property type="entry name" value="TRNASYNTHGLU"/>
</dbReference>
<dbReference type="PROSITE" id="PS00178">
    <property type="entry name" value="AA_TRNA_LIGASE_I"/>
    <property type="match status" value="1"/>
</dbReference>
<dbReference type="GO" id="GO:0005524">
    <property type="term" value="F:ATP binding"/>
    <property type="evidence" value="ECO:0007669"/>
    <property type="project" value="UniProtKB-UniRule"/>
</dbReference>
<evidence type="ECO:0000259" key="10">
    <source>
        <dbReference type="Pfam" id="PF19269"/>
    </source>
</evidence>
<evidence type="ECO:0000256" key="8">
    <source>
        <dbReference type="HAMAP-Rule" id="MF_00022"/>
    </source>
</evidence>
<keyword evidence="5 8" id="KW-0067">ATP-binding</keyword>
<organism evidence="12 13">
    <name type="scientific">Mesotoga infera</name>
    <dbReference type="NCBI Taxonomy" id="1236046"/>
    <lineage>
        <taxon>Bacteria</taxon>
        <taxon>Thermotogati</taxon>
        <taxon>Thermotogota</taxon>
        <taxon>Thermotogae</taxon>
        <taxon>Kosmotogales</taxon>
        <taxon>Kosmotogaceae</taxon>
        <taxon>Mesotoga</taxon>
    </lineage>
</organism>
<protein>
    <recommendedName>
        <fullName evidence="8">Glutamate--tRNA ligase</fullName>
        <ecNumber evidence="8">6.1.1.17</ecNumber>
    </recommendedName>
    <alternativeName>
        <fullName evidence="8">Glutamyl-tRNA synthetase</fullName>
        <shortName evidence="8">GluRS</shortName>
    </alternativeName>
</protein>
<comment type="subcellular location">
    <subcellularLocation>
        <location evidence="8">Cytoplasm</location>
    </subcellularLocation>
</comment>
<dbReference type="Gene3D" id="1.10.10.350">
    <property type="match status" value="1"/>
</dbReference>
<dbReference type="FunFam" id="3.40.50.620:FF:000045">
    <property type="entry name" value="Glutamate--tRNA ligase, mitochondrial"/>
    <property type="match status" value="1"/>
</dbReference>
<dbReference type="AlphaFoldDB" id="A0A101IA22"/>
<evidence type="ECO:0000313" key="11">
    <source>
        <dbReference type="EMBL" id="HCO70499.1"/>
    </source>
</evidence>
<evidence type="ECO:0000256" key="6">
    <source>
        <dbReference type="ARBA" id="ARBA00022917"/>
    </source>
</evidence>
<dbReference type="NCBIfam" id="TIGR00464">
    <property type="entry name" value="gltX_bact"/>
    <property type="match status" value="1"/>
</dbReference>
<evidence type="ECO:0000256" key="3">
    <source>
        <dbReference type="ARBA" id="ARBA00022598"/>
    </source>
</evidence>
<accession>A0A101IA22</accession>
<dbReference type="SUPFAM" id="SSF48163">
    <property type="entry name" value="An anticodon-binding domain of class I aminoacyl-tRNA synthetases"/>
    <property type="match status" value="1"/>
</dbReference>
<evidence type="ECO:0000256" key="4">
    <source>
        <dbReference type="ARBA" id="ARBA00022741"/>
    </source>
</evidence>
<dbReference type="GO" id="GO:0008270">
    <property type="term" value="F:zinc ion binding"/>
    <property type="evidence" value="ECO:0007669"/>
    <property type="project" value="InterPro"/>
</dbReference>
<dbReference type="InterPro" id="IPR049940">
    <property type="entry name" value="GluQ/Sye"/>
</dbReference>
<sequence length="482" mass="55409">MIRVRFAPSPTGFLHVGGARTALFNYLYAKHYGGKLVLRVEDTDISRSTKEFEEQLMEALLWLGITWDEGPDVGGAFGPYRQSERGEIYRDMVRDLLERGLAYKVYAYPEEIEELHDKLLSEGKAPHYDQVMLESFNSADRVSEFESRQLNPVVFFKMPRKEYLLSDKIKGEVVFKEGAIGDFVIMRSNGQPIYNFAVVADDISMEISHVIRGDDHLSNTLRQLALYEAFGVPIPSFAHVSMILGPDGKKLSKRHGDTSVEQFREKGFLPEAFFNFLALLGWSHPDGKEILRHEEIVESFTIERVNTSAAIFDDAKLRWMNGVYIRETDLDRITNLTIPFIVESNLMTSEEVIANRKWLRRAIDSVRKGVETLSEVPEKMRLYFDDPELTPFSPSNDSEKGVYRALEAFKDRVEYLDSWNNDEIVATIRAILKEMKPDRKGFYMTLRYILTSAEEGPELVDVIFLLGRNKTLNRLQRALRMA</sequence>
<dbReference type="HAMAP" id="MF_00022">
    <property type="entry name" value="Glu_tRNA_synth_type1"/>
    <property type="match status" value="1"/>
</dbReference>
<evidence type="ECO:0000256" key="7">
    <source>
        <dbReference type="ARBA" id="ARBA00023146"/>
    </source>
</evidence>
<dbReference type="InterPro" id="IPR008925">
    <property type="entry name" value="aa_tRNA-synth_I_cd-bd_sf"/>
</dbReference>
<evidence type="ECO:0000313" key="12">
    <source>
        <dbReference type="EMBL" id="KUK91463.1"/>
    </source>
</evidence>
<dbReference type="GO" id="GO:0004818">
    <property type="term" value="F:glutamate-tRNA ligase activity"/>
    <property type="evidence" value="ECO:0007669"/>
    <property type="project" value="UniProtKB-UniRule"/>
</dbReference>
<comment type="subunit">
    <text evidence="8">Monomer.</text>
</comment>
<evidence type="ECO:0000313" key="14">
    <source>
        <dbReference type="Proteomes" id="UP000264215"/>
    </source>
</evidence>